<dbReference type="AlphaFoldDB" id="A0A4V3G929"/>
<protein>
    <submittedName>
        <fullName evidence="1">Uncharacterized protein</fullName>
    </submittedName>
</protein>
<sequence length="45" mass="5147">MISTLCKRERINEIGYNKLGCKAEVGYDMVTLLALGITYKSHEQR</sequence>
<evidence type="ECO:0000313" key="2">
    <source>
        <dbReference type="Proteomes" id="UP000294743"/>
    </source>
</evidence>
<dbReference type="EMBL" id="SODD01000005">
    <property type="protein sequence ID" value="TDW25284.1"/>
    <property type="molecule type" value="Genomic_DNA"/>
</dbReference>
<organism evidence="1 2">
    <name type="scientific">Breznakia blatticola</name>
    <dbReference type="NCBI Taxonomy" id="1754012"/>
    <lineage>
        <taxon>Bacteria</taxon>
        <taxon>Bacillati</taxon>
        <taxon>Bacillota</taxon>
        <taxon>Erysipelotrichia</taxon>
        <taxon>Erysipelotrichales</taxon>
        <taxon>Erysipelotrichaceae</taxon>
        <taxon>Breznakia</taxon>
    </lineage>
</organism>
<proteinExistence type="predicted"/>
<reference evidence="1 2" key="1">
    <citation type="submission" date="2019-03" db="EMBL/GenBank/DDBJ databases">
        <title>Genomic Encyclopedia of Type Strains, Phase IV (KMG-IV): sequencing the most valuable type-strain genomes for metagenomic binning, comparative biology and taxonomic classification.</title>
        <authorList>
            <person name="Goeker M."/>
        </authorList>
    </citation>
    <scope>NUCLEOTIDE SEQUENCE [LARGE SCALE GENOMIC DNA]</scope>
    <source>
        <strain evidence="1 2">DSM 28867</strain>
    </source>
</reference>
<evidence type="ECO:0000313" key="1">
    <source>
        <dbReference type="EMBL" id="TDW25284.1"/>
    </source>
</evidence>
<gene>
    <name evidence="1" type="ORF">EDD63_10513</name>
</gene>
<dbReference type="Proteomes" id="UP000294743">
    <property type="component" value="Unassembled WGS sequence"/>
</dbReference>
<accession>A0A4V3G929</accession>
<keyword evidence="2" id="KW-1185">Reference proteome</keyword>
<name>A0A4V3G929_9FIRM</name>
<comment type="caution">
    <text evidence="1">The sequence shown here is derived from an EMBL/GenBank/DDBJ whole genome shotgun (WGS) entry which is preliminary data.</text>
</comment>